<dbReference type="SUPFAM" id="SSF49464">
    <property type="entry name" value="Carboxypeptidase regulatory domain-like"/>
    <property type="match status" value="1"/>
</dbReference>
<comment type="similarity">
    <text evidence="4">Belongs to the TonB-dependent receptor family.</text>
</comment>
<evidence type="ECO:0000256" key="2">
    <source>
        <dbReference type="ARBA" id="ARBA00023136"/>
    </source>
</evidence>
<keyword evidence="3" id="KW-0998">Cell outer membrane</keyword>
<feature type="domain" description="TonB-dependent receptor-like beta-barrel" evidence="6">
    <location>
        <begin position="408"/>
        <end position="888"/>
    </location>
</feature>
<comment type="caution">
    <text evidence="8">The sequence shown here is derived from an EMBL/GenBank/DDBJ whole genome shotgun (WGS) entry which is preliminary data.</text>
</comment>
<dbReference type="PANTHER" id="PTHR40980:SF5">
    <property type="entry name" value="TONB-DEPENDENT RECEPTOR"/>
    <property type="match status" value="1"/>
</dbReference>
<dbReference type="InterPro" id="IPR036942">
    <property type="entry name" value="Beta-barrel_TonB_sf"/>
</dbReference>
<accession>A0AA37VCS9</accession>
<dbReference type="InterPro" id="IPR037066">
    <property type="entry name" value="Plug_dom_sf"/>
</dbReference>
<dbReference type="Pfam" id="PF00593">
    <property type="entry name" value="TonB_dep_Rec_b-barrel"/>
    <property type="match status" value="1"/>
</dbReference>
<feature type="domain" description="TonB-dependent receptor plug" evidence="7">
    <location>
        <begin position="136"/>
        <end position="223"/>
    </location>
</feature>
<dbReference type="Gene3D" id="2.60.40.1120">
    <property type="entry name" value="Carboxypeptidase-like, regulatory domain"/>
    <property type="match status" value="1"/>
</dbReference>
<dbReference type="InterPro" id="IPR000531">
    <property type="entry name" value="Beta-barrel_TonB"/>
</dbReference>
<evidence type="ECO:0000313" key="9">
    <source>
        <dbReference type="Proteomes" id="UP001161325"/>
    </source>
</evidence>
<dbReference type="Proteomes" id="UP001161325">
    <property type="component" value="Unassembled WGS sequence"/>
</dbReference>
<dbReference type="Gene3D" id="2.170.130.10">
    <property type="entry name" value="TonB-dependent receptor, plug domain"/>
    <property type="match status" value="1"/>
</dbReference>
<evidence type="ECO:0000256" key="4">
    <source>
        <dbReference type="RuleBase" id="RU003357"/>
    </source>
</evidence>
<dbReference type="Pfam" id="PF13620">
    <property type="entry name" value="CarboxypepD_reg"/>
    <property type="match status" value="1"/>
</dbReference>
<dbReference type="SUPFAM" id="SSF56935">
    <property type="entry name" value="Porins"/>
    <property type="match status" value="1"/>
</dbReference>
<dbReference type="GO" id="GO:0009279">
    <property type="term" value="C:cell outer membrane"/>
    <property type="evidence" value="ECO:0007669"/>
    <property type="project" value="UniProtKB-SubCell"/>
</dbReference>
<feature type="chain" id="PRO_5041413625" evidence="5">
    <location>
        <begin position="19"/>
        <end position="930"/>
    </location>
</feature>
<sequence>MYAAMPLMPFAIPSALVAQPAATAARHATGRITGRIVDAKTGAGLSDVGVQVVGTTLGTMSGVDGRFTLPAVPAGTVTIQARRIGYQAKTVTGIMLAGGQTLEQDVTLGTATVQLQAVAVTASAERGSVSKALDEQRTSTSIVNATTAEQIQRSPDADAAQAVKRVSGVTVQDGKYVIVRGLGERYTQTSLNGSRVPSPEPERKVVPLDLFPAALIDAITTAKTFTPDRPGDFSGALVDIRTREFPASRSVTFSSSLGANTAAAGRDVIRAPRVGQEWLGFGGDRRTLPSAVAAAGQTLSGVTPGAPTNALIRSFRNKWTPVADNTGLPNGSFGVSVGGNDAVLGRRVGYVASLSYSTSQEVRRDEQLIVPRADGAGGAEALSTFAGSTGRESVLWGGVANLSTMLGGASRLSLNNTYNRTSDNEARSLTGLDEQFASVLTLTRLGFVSRSVLSNQLRGEHTIGAGARQQLDWNVSRSQVSRDEPDRSDLVYQGTGANRFWRGLANDATRFFGALDERDYAGALNYRVSFGDAASAPQLKVGGYYRDVHRDSDVQAYDILNLGLEQAALRDRAESIFRRAASSDAASLLVRPSTFGGRYSADETLGAGYAMLEGGLGSRVRVIAGARVESADIQVNTLTAQLQDTVSRLKNTDVLPAVNLTVRVTDAQNLRLSATQTLSRPEYRELSPVAYVEIAANNEERGNPGLRRALIRNYDARWEWYPSGGEVLSVGVFAKRFQDPIERVFVATTGRPQIGFVNADAATNYGVELDVRKGLGFLGAPFRDITASTNATFMRSRIAITDSLTAATNPDRPMVGQSPYVVNASLGYAQPDGRFSATVLYNVFGKRITLAGVEPLPDTYERPRNVLDFALQVPVLADVTARVNGSNLLDAPYREQIGGVHRRSYRAGRVFSLGLSWRPQGRDPRPVTRP</sequence>
<keyword evidence="2 4" id="KW-0472">Membrane</keyword>
<evidence type="ECO:0000259" key="6">
    <source>
        <dbReference type="Pfam" id="PF00593"/>
    </source>
</evidence>
<dbReference type="EMBL" id="BRXS01000007">
    <property type="protein sequence ID" value="GLC28048.1"/>
    <property type="molecule type" value="Genomic_DNA"/>
</dbReference>
<keyword evidence="9" id="KW-1185">Reference proteome</keyword>
<evidence type="ECO:0000256" key="1">
    <source>
        <dbReference type="ARBA" id="ARBA00004442"/>
    </source>
</evidence>
<reference evidence="8" key="1">
    <citation type="submission" date="2022-08" db="EMBL/GenBank/DDBJ databases">
        <title>Draft genome sequencing of Roseisolibacter agri AW1220.</title>
        <authorList>
            <person name="Tobiishi Y."/>
            <person name="Tonouchi A."/>
        </authorList>
    </citation>
    <scope>NUCLEOTIDE SEQUENCE</scope>
    <source>
        <strain evidence="8">AW1220</strain>
    </source>
</reference>
<keyword evidence="4" id="KW-0798">TonB box</keyword>
<evidence type="ECO:0000256" key="5">
    <source>
        <dbReference type="SAM" id="SignalP"/>
    </source>
</evidence>
<feature type="signal peptide" evidence="5">
    <location>
        <begin position="1"/>
        <end position="18"/>
    </location>
</feature>
<dbReference type="InterPro" id="IPR012910">
    <property type="entry name" value="Plug_dom"/>
</dbReference>
<dbReference type="PANTHER" id="PTHR40980">
    <property type="entry name" value="PLUG DOMAIN-CONTAINING PROTEIN"/>
    <property type="match status" value="1"/>
</dbReference>
<keyword evidence="5" id="KW-0732">Signal</keyword>
<gene>
    <name evidence="8" type="ORF">rosag_45610</name>
</gene>
<evidence type="ECO:0000313" key="8">
    <source>
        <dbReference type="EMBL" id="GLC28048.1"/>
    </source>
</evidence>
<dbReference type="Pfam" id="PF07715">
    <property type="entry name" value="Plug"/>
    <property type="match status" value="1"/>
</dbReference>
<dbReference type="InterPro" id="IPR008969">
    <property type="entry name" value="CarboxyPept-like_regulatory"/>
</dbReference>
<dbReference type="AlphaFoldDB" id="A0AA37VCS9"/>
<protein>
    <submittedName>
        <fullName evidence="8">Outer membrane protein</fullName>
    </submittedName>
</protein>
<evidence type="ECO:0000259" key="7">
    <source>
        <dbReference type="Pfam" id="PF07715"/>
    </source>
</evidence>
<evidence type="ECO:0000256" key="3">
    <source>
        <dbReference type="ARBA" id="ARBA00023237"/>
    </source>
</evidence>
<organism evidence="8 9">
    <name type="scientific">Roseisolibacter agri</name>
    <dbReference type="NCBI Taxonomy" id="2014610"/>
    <lineage>
        <taxon>Bacteria</taxon>
        <taxon>Pseudomonadati</taxon>
        <taxon>Gemmatimonadota</taxon>
        <taxon>Gemmatimonadia</taxon>
        <taxon>Gemmatimonadales</taxon>
        <taxon>Gemmatimonadaceae</taxon>
        <taxon>Roseisolibacter</taxon>
    </lineage>
</organism>
<proteinExistence type="inferred from homology"/>
<comment type="subcellular location">
    <subcellularLocation>
        <location evidence="1 4">Cell outer membrane</location>
    </subcellularLocation>
</comment>
<dbReference type="Gene3D" id="2.40.170.20">
    <property type="entry name" value="TonB-dependent receptor, beta-barrel domain"/>
    <property type="match status" value="1"/>
</dbReference>
<name>A0AA37VCS9_9BACT</name>